<keyword evidence="3" id="KW-1185">Reference proteome</keyword>
<evidence type="ECO:0008006" key="4">
    <source>
        <dbReference type="Google" id="ProtNLM"/>
    </source>
</evidence>
<keyword evidence="1" id="KW-0472">Membrane</keyword>
<keyword evidence="1" id="KW-0812">Transmembrane</keyword>
<name>A0A6N9TJ02_DISTH</name>
<keyword evidence="1" id="KW-1133">Transmembrane helix</keyword>
<evidence type="ECO:0000313" key="2">
    <source>
        <dbReference type="EMBL" id="NDY41235.1"/>
    </source>
</evidence>
<sequence>MNSGKQWWMSRTLWTNVLAIVAIILQGQFGYVLSPETQVMVLGAVNALLRLVTRQPIAWEDHA</sequence>
<feature type="transmembrane region" description="Helical" evidence="1">
    <location>
        <begin position="12"/>
        <end position="33"/>
    </location>
</feature>
<dbReference type="AlphaFoldDB" id="A0A6N9TJ02"/>
<dbReference type="Proteomes" id="UP000469346">
    <property type="component" value="Unassembled WGS sequence"/>
</dbReference>
<comment type="caution">
    <text evidence="2">The sequence shown here is derived from an EMBL/GenBank/DDBJ whole genome shotgun (WGS) entry which is preliminary data.</text>
</comment>
<reference evidence="2 3" key="1">
    <citation type="submission" date="2020-02" db="EMBL/GenBank/DDBJ databases">
        <title>Comparative genomics of sulfur disproportionating microorganisms.</title>
        <authorList>
            <person name="Ward L.M."/>
            <person name="Bertran E."/>
            <person name="Johnston D.T."/>
        </authorList>
    </citation>
    <scope>NUCLEOTIDE SEQUENCE [LARGE SCALE GENOMIC DNA]</scope>
    <source>
        <strain evidence="2 3">DSM 100025</strain>
    </source>
</reference>
<evidence type="ECO:0000313" key="3">
    <source>
        <dbReference type="Proteomes" id="UP000469346"/>
    </source>
</evidence>
<organism evidence="2 3">
    <name type="scientific">Dissulfurirhabdus thermomarina</name>
    <dbReference type="NCBI Taxonomy" id="1765737"/>
    <lineage>
        <taxon>Bacteria</taxon>
        <taxon>Deltaproteobacteria</taxon>
        <taxon>Dissulfurirhabdaceae</taxon>
        <taxon>Dissulfurirhabdus</taxon>
    </lineage>
</organism>
<protein>
    <recommendedName>
        <fullName evidence="4">Holin</fullName>
    </recommendedName>
</protein>
<dbReference type="EMBL" id="JAAGRR010000001">
    <property type="protein sequence ID" value="NDY41235.1"/>
    <property type="molecule type" value="Genomic_DNA"/>
</dbReference>
<accession>A0A6N9TJ02</accession>
<gene>
    <name evidence="2" type="ORF">G3N55_00020</name>
</gene>
<evidence type="ECO:0000256" key="1">
    <source>
        <dbReference type="SAM" id="Phobius"/>
    </source>
</evidence>
<dbReference type="RefSeq" id="WP_163297327.1">
    <property type="nucleotide sequence ID" value="NZ_JAAGRR010000001.1"/>
</dbReference>
<proteinExistence type="predicted"/>